<reference evidence="2 3" key="1">
    <citation type="submission" date="2017-08" db="EMBL/GenBank/DDBJ databases">
        <title>Complete genome of Colwellia sp. NB097-1, a psychrophile bacterium ioslated from Bering Sea.</title>
        <authorList>
            <person name="Chen X."/>
        </authorList>
    </citation>
    <scope>NUCLEOTIDE SEQUENCE [LARGE SCALE GENOMIC DNA]</scope>
    <source>
        <strain evidence="2 3">NB097-1</strain>
    </source>
</reference>
<proteinExistence type="predicted"/>
<organism evidence="2 3">
    <name type="scientific">Cognaticolwellia beringensis</name>
    <dbReference type="NCBI Taxonomy" id="1967665"/>
    <lineage>
        <taxon>Bacteria</taxon>
        <taxon>Pseudomonadati</taxon>
        <taxon>Pseudomonadota</taxon>
        <taxon>Gammaproteobacteria</taxon>
        <taxon>Alteromonadales</taxon>
        <taxon>Colwelliaceae</taxon>
        <taxon>Cognaticolwellia</taxon>
    </lineage>
</organism>
<dbReference type="AlphaFoldDB" id="A0A222GC65"/>
<dbReference type="Proteomes" id="UP000202259">
    <property type="component" value="Chromosome"/>
</dbReference>
<evidence type="ECO:0000256" key="1">
    <source>
        <dbReference type="SAM" id="SignalP"/>
    </source>
</evidence>
<evidence type="ECO:0000313" key="2">
    <source>
        <dbReference type="EMBL" id="ASP49466.1"/>
    </source>
</evidence>
<feature type="signal peptide" evidence="1">
    <location>
        <begin position="1"/>
        <end position="21"/>
    </location>
</feature>
<keyword evidence="1" id="KW-0732">Signal</keyword>
<sequence length="110" mass="12189">MKKLITALFITLMLSTSSAFAHSDHGKISPNAAIEIATKTTKQLTFKDLGFKVGKLGDNWKNLTTENFKLHATEANRYVVSANNVSENKTIYFLMTMSGDVLKVNSEAKF</sequence>
<gene>
    <name evidence="2" type="ORF">B5D82_17810</name>
</gene>
<dbReference type="EMBL" id="CP020465">
    <property type="protein sequence ID" value="ASP49466.1"/>
    <property type="molecule type" value="Genomic_DNA"/>
</dbReference>
<dbReference type="Pfam" id="PF20098">
    <property type="entry name" value="DUF6488"/>
    <property type="match status" value="1"/>
</dbReference>
<evidence type="ECO:0000313" key="3">
    <source>
        <dbReference type="Proteomes" id="UP000202259"/>
    </source>
</evidence>
<keyword evidence="3" id="KW-1185">Reference proteome</keyword>
<dbReference type="OrthoDB" id="6227953at2"/>
<accession>A0A222GC65</accession>
<dbReference type="InterPro" id="IPR045503">
    <property type="entry name" value="DUF6488"/>
</dbReference>
<dbReference type="KEGG" id="cber:B5D82_17810"/>
<name>A0A222GC65_9GAMM</name>
<feature type="chain" id="PRO_5012758980" evidence="1">
    <location>
        <begin position="22"/>
        <end position="110"/>
    </location>
</feature>
<dbReference type="RefSeq" id="WP_081153512.1">
    <property type="nucleotide sequence ID" value="NZ_CP020465.1"/>
</dbReference>
<protein>
    <submittedName>
        <fullName evidence="2">Uncharacterized protein</fullName>
    </submittedName>
</protein>